<evidence type="ECO:0000313" key="4">
    <source>
        <dbReference type="Proteomes" id="UP001642540"/>
    </source>
</evidence>
<feature type="region of interest" description="Disordered" evidence="2">
    <location>
        <begin position="411"/>
        <end position="431"/>
    </location>
</feature>
<sequence>MASDSGGNASPRRSSSESHYDLSRHYKRPAHFPPPFWEEKMAKGYNIIQLLEQNPDLRLALHRSPTLAGEFMKHPDVAKEVARDKKLATEIIRRPHLLSELANFHHYAHLEKRREKIREYVRKLEMEYVAKHYKDPGYNFPLHRKQAHLNRMDSESDGSVAIGRATVPNIPGRGGEIPAIKYLIQSSRYYLRHDVTVQDGCMSCCDRKTSYYNILNSHGRLMYRVFLRHKDEGPGKFLSLFRPFELVVKDPDGHTLFVFSQQYSLYLKKKLVIQYPKGTVVGYVEQKWSVIPTFLLKNTANECMIQIKCVDRPLRSYYRYHPRFTFELRAIGAHHVIGKISSEWIDTPPGAFENERIYGVNFPRDLTPTVKIIVMAAWLLVYTEFYTGKLDIYAHHTLTAEELAIIRLAEDTEDENQRGSSEPTSDSDEARDKQVLAKYKRTFEASAVAAENMNKVGCESIDFNQNDFFT</sequence>
<comment type="caution">
    <text evidence="3">The sequence shown here is derived from an EMBL/GenBank/DDBJ whole genome shotgun (WGS) entry which is preliminary data.</text>
</comment>
<dbReference type="InterPro" id="IPR005552">
    <property type="entry name" value="Scramblase"/>
</dbReference>
<feature type="compositionally biased region" description="Polar residues" evidence="2">
    <location>
        <begin position="1"/>
        <end position="13"/>
    </location>
</feature>
<organism evidence="3 4">
    <name type="scientific">Orchesella dallaii</name>
    <dbReference type="NCBI Taxonomy" id="48710"/>
    <lineage>
        <taxon>Eukaryota</taxon>
        <taxon>Metazoa</taxon>
        <taxon>Ecdysozoa</taxon>
        <taxon>Arthropoda</taxon>
        <taxon>Hexapoda</taxon>
        <taxon>Collembola</taxon>
        <taxon>Entomobryomorpha</taxon>
        <taxon>Entomobryoidea</taxon>
        <taxon>Orchesellidae</taxon>
        <taxon>Orchesellinae</taxon>
        <taxon>Orchesella</taxon>
    </lineage>
</organism>
<evidence type="ECO:0000313" key="3">
    <source>
        <dbReference type="EMBL" id="CAL8090243.1"/>
    </source>
</evidence>
<feature type="region of interest" description="Disordered" evidence="2">
    <location>
        <begin position="1"/>
        <end position="22"/>
    </location>
</feature>
<gene>
    <name evidence="3" type="ORF">ODALV1_LOCUS7588</name>
</gene>
<dbReference type="EMBL" id="CAXLJM020000024">
    <property type="protein sequence ID" value="CAL8090243.1"/>
    <property type="molecule type" value="Genomic_DNA"/>
</dbReference>
<evidence type="ECO:0008006" key="5">
    <source>
        <dbReference type="Google" id="ProtNLM"/>
    </source>
</evidence>
<proteinExistence type="inferred from homology"/>
<dbReference type="PANTHER" id="PTHR23248">
    <property type="entry name" value="PHOSPHOLIPID SCRAMBLASE-RELATED"/>
    <property type="match status" value="1"/>
</dbReference>
<dbReference type="Proteomes" id="UP001642540">
    <property type="component" value="Unassembled WGS sequence"/>
</dbReference>
<keyword evidence="4" id="KW-1185">Reference proteome</keyword>
<name>A0ABP1Q7K1_9HEXA</name>
<dbReference type="PANTHER" id="PTHR23248:SF9">
    <property type="entry name" value="PHOSPHOLIPID SCRAMBLASE"/>
    <property type="match status" value="1"/>
</dbReference>
<evidence type="ECO:0000256" key="1">
    <source>
        <dbReference type="ARBA" id="ARBA00005350"/>
    </source>
</evidence>
<protein>
    <recommendedName>
        <fullName evidence="5">Phospholipid scramblase</fullName>
    </recommendedName>
</protein>
<reference evidence="3 4" key="1">
    <citation type="submission" date="2024-08" db="EMBL/GenBank/DDBJ databases">
        <authorList>
            <person name="Cucini C."/>
            <person name="Frati F."/>
        </authorList>
    </citation>
    <scope>NUCLEOTIDE SEQUENCE [LARGE SCALE GENOMIC DNA]</scope>
</reference>
<accession>A0ABP1Q7K1</accession>
<comment type="similarity">
    <text evidence="1">Belongs to the phospholipid scramblase family.</text>
</comment>
<evidence type="ECO:0000256" key="2">
    <source>
        <dbReference type="SAM" id="MobiDB-lite"/>
    </source>
</evidence>
<dbReference type="Pfam" id="PF03803">
    <property type="entry name" value="Scramblase"/>
    <property type="match status" value="1"/>
</dbReference>